<organism evidence="1 2">
    <name type="scientific">Ruminococcus flavefaciens</name>
    <dbReference type="NCBI Taxonomy" id="1265"/>
    <lineage>
        <taxon>Bacteria</taxon>
        <taxon>Bacillati</taxon>
        <taxon>Bacillota</taxon>
        <taxon>Clostridia</taxon>
        <taxon>Eubacteriales</taxon>
        <taxon>Oscillospiraceae</taxon>
        <taxon>Ruminococcus</taxon>
    </lineage>
</organism>
<reference evidence="1 2" key="1">
    <citation type="submission" date="2016-11" db="EMBL/GenBank/DDBJ databases">
        <authorList>
            <person name="Jaros S."/>
            <person name="Januszkiewicz K."/>
            <person name="Wedrychowicz H."/>
        </authorList>
    </citation>
    <scope>NUCLEOTIDE SEQUENCE [LARGE SCALE GENOMIC DNA]</scope>
    <source>
        <strain evidence="1 2">YL228</strain>
    </source>
</reference>
<proteinExistence type="predicted"/>
<protein>
    <recommendedName>
        <fullName evidence="3">Sensory transduction regulator</fullName>
    </recommendedName>
</protein>
<sequence length="147" mass="16517">MENNIEITNKAIAAFREILDKRGISYDLNQNDGNMIRFRTQLPNFEGVTPYVIIHFNEENGALSLALTGIATFVKGGPDLYKLVNDFNADPANFACKMFVEPEGHIDVLTNAIIKKDDVCELIEEYLKINILATDKYYGQIADIIAK</sequence>
<dbReference type="EMBL" id="FPIP01000003">
    <property type="protein sequence ID" value="SFW29707.1"/>
    <property type="molecule type" value="Genomic_DNA"/>
</dbReference>
<evidence type="ECO:0000313" key="1">
    <source>
        <dbReference type="EMBL" id="SFW29707.1"/>
    </source>
</evidence>
<gene>
    <name evidence="1" type="ORF">SAMN02910280_1653</name>
</gene>
<dbReference type="RefSeq" id="WP_072299959.1">
    <property type="nucleotide sequence ID" value="NZ_FPIP01000003.1"/>
</dbReference>
<evidence type="ECO:0000313" key="2">
    <source>
        <dbReference type="Proteomes" id="UP000183461"/>
    </source>
</evidence>
<dbReference type="AlphaFoldDB" id="A0A1K1N2Z4"/>
<accession>A0A1K1N2Z4</accession>
<name>A0A1K1N2Z4_RUMFL</name>
<evidence type="ECO:0008006" key="3">
    <source>
        <dbReference type="Google" id="ProtNLM"/>
    </source>
</evidence>
<dbReference type="Proteomes" id="UP000183461">
    <property type="component" value="Unassembled WGS sequence"/>
</dbReference>